<sequence>MASTSTSSSTSPTAVSSSNTTVFNEQPKKFALFPKMALELRKMVWSQACMVERVVDLCFKPLGGRAGLSFFDWISENPPMVYKSRAKVPAILQTSKEARATGLKYYTLEFGNKTTCYDDGTTMEFTSSARIYANWEYDIICPVMDRHPSLTGLEDFEGFEDFINFDTSIRYKLMDPAVFSRMRRIAFVVDESCDVGWPDMSKREKIEVILYPDFEALMPLKEDVSGARKQLHMELVDLDENLD</sequence>
<dbReference type="AlphaFoldDB" id="A0A8H7TFX1"/>
<organism evidence="3 4">
    <name type="scientific">Cadophora malorum</name>
    <dbReference type="NCBI Taxonomy" id="108018"/>
    <lineage>
        <taxon>Eukaryota</taxon>
        <taxon>Fungi</taxon>
        <taxon>Dikarya</taxon>
        <taxon>Ascomycota</taxon>
        <taxon>Pezizomycotina</taxon>
        <taxon>Leotiomycetes</taxon>
        <taxon>Helotiales</taxon>
        <taxon>Ploettnerulaceae</taxon>
        <taxon>Cadophora</taxon>
    </lineage>
</organism>
<protein>
    <recommendedName>
        <fullName evidence="2">2EXR domain-containing protein</fullName>
    </recommendedName>
</protein>
<evidence type="ECO:0000259" key="2">
    <source>
        <dbReference type="Pfam" id="PF20150"/>
    </source>
</evidence>
<feature type="domain" description="2EXR" evidence="2">
    <location>
        <begin position="30"/>
        <end position="140"/>
    </location>
</feature>
<gene>
    <name evidence="3" type="ORF">IFR04_007948</name>
</gene>
<name>A0A8H7TFX1_9HELO</name>
<keyword evidence="4" id="KW-1185">Reference proteome</keyword>
<evidence type="ECO:0000313" key="3">
    <source>
        <dbReference type="EMBL" id="KAG4418912.1"/>
    </source>
</evidence>
<dbReference type="Proteomes" id="UP000664132">
    <property type="component" value="Unassembled WGS sequence"/>
</dbReference>
<dbReference type="Pfam" id="PF20150">
    <property type="entry name" value="2EXR"/>
    <property type="match status" value="1"/>
</dbReference>
<proteinExistence type="predicted"/>
<dbReference type="PANTHER" id="PTHR35910">
    <property type="entry name" value="2EXR DOMAIN-CONTAINING PROTEIN"/>
    <property type="match status" value="1"/>
</dbReference>
<reference evidence="3" key="1">
    <citation type="submission" date="2021-02" db="EMBL/GenBank/DDBJ databases">
        <title>Genome sequence Cadophora malorum strain M34.</title>
        <authorList>
            <person name="Stefanovic E."/>
            <person name="Vu D."/>
            <person name="Scully C."/>
            <person name="Dijksterhuis J."/>
            <person name="Roader J."/>
            <person name="Houbraken J."/>
        </authorList>
    </citation>
    <scope>NUCLEOTIDE SEQUENCE</scope>
    <source>
        <strain evidence="3">M34</strain>
    </source>
</reference>
<dbReference type="EMBL" id="JAFJYH010000117">
    <property type="protein sequence ID" value="KAG4418912.1"/>
    <property type="molecule type" value="Genomic_DNA"/>
</dbReference>
<evidence type="ECO:0000256" key="1">
    <source>
        <dbReference type="SAM" id="MobiDB-lite"/>
    </source>
</evidence>
<accession>A0A8H7TFX1</accession>
<dbReference type="PANTHER" id="PTHR35910:SF6">
    <property type="entry name" value="2EXR DOMAIN-CONTAINING PROTEIN"/>
    <property type="match status" value="1"/>
</dbReference>
<dbReference type="OrthoDB" id="3473305at2759"/>
<dbReference type="InterPro" id="IPR045518">
    <property type="entry name" value="2EXR"/>
</dbReference>
<evidence type="ECO:0000313" key="4">
    <source>
        <dbReference type="Proteomes" id="UP000664132"/>
    </source>
</evidence>
<feature type="region of interest" description="Disordered" evidence="1">
    <location>
        <begin position="1"/>
        <end position="20"/>
    </location>
</feature>
<comment type="caution">
    <text evidence="3">The sequence shown here is derived from an EMBL/GenBank/DDBJ whole genome shotgun (WGS) entry which is preliminary data.</text>
</comment>